<keyword evidence="3" id="KW-0560">Oxidoreductase</keyword>
<dbReference type="AlphaFoldDB" id="A0AAW4YQY1"/>
<dbReference type="GO" id="GO:0008270">
    <property type="term" value="F:zinc ion binding"/>
    <property type="evidence" value="ECO:0007669"/>
    <property type="project" value="InterPro"/>
</dbReference>
<dbReference type="EMBL" id="JABFTS010000001">
    <property type="protein sequence ID" value="MCE8050410.1"/>
    <property type="molecule type" value="Genomic_DNA"/>
</dbReference>
<comment type="caution">
    <text evidence="6">The sequence shown here is derived from an EMBL/GenBank/DDBJ whole genome shotgun (WGS) entry which is preliminary data.</text>
</comment>
<dbReference type="CDD" id="cd08260">
    <property type="entry name" value="Zn_ADH6"/>
    <property type="match status" value="1"/>
</dbReference>
<evidence type="ECO:0000256" key="1">
    <source>
        <dbReference type="ARBA" id="ARBA00022723"/>
    </source>
</evidence>
<dbReference type="Gene3D" id="3.90.180.10">
    <property type="entry name" value="Medium-chain alcohol dehydrogenases, catalytic domain"/>
    <property type="match status" value="1"/>
</dbReference>
<accession>A0AAW4YQY1</accession>
<feature type="domain" description="Enoyl reductase (ER)" evidence="5">
    <location>
        <begin position="10"/>
        <end position="343"/>
    </location>
</feature>
<dbReference type="InterPro" id="IPR050129">
    <property type="entry name" value="Zn_alcohol_dh"/>
</dbReference>
<dbReference type="Pfam" id="PF08240">
    <property type="entry name" value="ADH_N"/>
    <property type="match status" value="1"/>
</dbReference>
<dbReference type="InterPro" id="IPR011032">
    <property type="entry name" value="GroES-like_sf"/>
</dbReference>
<dbReference type="Proteomes" id="UP001320178">
    <property type="component" value="Unassembled WGS sequence"/>
</dbReference>
<dbReference type="InterPro" id="IPR002328">
    <property type="entry name" value="ADH_Zn_CS"/>
</dbReference>
<dbReference type="SMART" id="SM00829">
    <property type="entry name" value="PKS_ER"/>
    <property type="match status" value="1"/>
</dbReference>
<dbReference type="InterPro" id="IPR013149">
    <property type="entry name" value="ADH-like_C"/>
</dbReference>
<dbReference type="GO" id="GO:0016616">
    <property type="term" value="F:oxidoreductase activity, acting on the CH-OH group of donors, NAD or NADP as acceptor"/>
    <property type="evidence" value="ECO:0007669"/>
    <property type="project" value="UniProtKB-ARBA"/>
</dbReference>
<keyword evidence="2 4" id="KW-0862">Zinc</keyword>
<dbReference type="PANTHER" id="PTHR43401:SF5">
    <property type="entry name" value="ALCOHOL DEHYDROGENASE-RELATED"/>
    <property type="match status" value="1"/>
</dbReference>
<dbReference type="RefSeq" id="WP_234238671.1">
    <property type="nucleotide sequence ID" value="NZ_JABFTS010000001.1"/>
</dbReference>
<comment type="similarity">
    <text evidence="4">Belongs to the zinc-containing alcohol dehydrogenase family.</text>
</comment>
<dbReference type="InterPro" id="IPR013154">
    <property type="entry name" value="ADH-like_N"/>
</dbReference>
<evidence type="ECO:0000259" key="5">
    <source>
        <dbReference type="SMART" id="SM00829"/>
    </source>
</evidence>
<comment type="cofactor">
    <cofactor evidence="4">
        <name>Zn(2+)</name>
        <dbReference type="ChEBI" id="CHEBI:29105"/>
    </cofactor>
</comment>
<reference evidence="6" key="2">
    <citation type="journal article" date="2021" name="Front. Microbiol.">
        <title>Aerobic Denitrification and Heterotrophic Sulfur Oxidation in the Genus Halomonas Revealed by Six Novel Species Characterizations and Genome-Based Analysis.</title>
        <authorList>
            <person name="Wang L."/>
            <person name="Shao Z."/>
        </authorList>
    </citation>
    <scope>NUCLEOTIDE SEQUENCE</scope>
    <source>
        <strain evidence="6">MCCC 1A05776</strain>
    </source>
</reference>
<reference evidence="6" key="1">
    <citation type="submission" date="2020-05" db="EMBL/GenBank/DDBJ databases">
        <authorList>
            <person name="Wang L."/>
            <person name="Shao Z."/>
        </authorList>
    </citation>
    <scope>NUCLEOTIDE SEQUENCE</scope>
    <source>
        <strain evidence="6">MCCC 1A05776</strain>
    </source>
</reference>
<protein>
    <submittedName>
        <fullName evidence="6">Zinc-dependent alcohol dehydrogenase family protein</fullName>
    </submittedName>
</protein>
<dbReference type="SUPFAM" id="SSF50129">
    <property type="entry name" value="GroES-like"/>
    <property type="match status" value="1"/>
</dbReference>
<dbReference type="PANTHER" id="PTHR43401">
    <property type="entry name" value="L-THREONINE 3-DEHYDROGENASE"/>
    <property type="match status" value="1"/>
</dbReference>
<evidence type="ECO:0000313" key="6">
    <source>
        <dbReference type="EMBL" id="MCE8050410.1"/>
    </source>
</evidence>
<organism evidence="6 7">
    <name type="scientific">Billgrantia desiderata</name>
    <dbReference type="NCBI Taxonomy" id="52021"/>
    <lineage>
        <taxon>Bacteria</taxon>
        <taxon>Pseudomonadati</taxon>
        <taxon>Pseudomonadota</taxon>
        <taxon>Gammaproteobacteria</taxon>
        <taxon>Oceanospirillales</taxon>
        <taxon>Halomonadaceae</taxon>
        <taxon>Billgrantia</taxon>
    </lineage>
</organism>
<proteinExistence type="inferred from homology"/>
<gene>
    <name evidence="6" type="ORF">HOP61_03770</name>
</gene>
<sequence>MKAVVYEAFAAPPQIQHVPDPTPEAHGVVVKVMATGVCRSDWHGWMGHDPDIRLPHVPGHELAGIVEAVGKDVTQWREGDRVTVPFVGGCGRCPECYSGNHQVCDSQFQPGFTHWGSFAQYVGIHQADINLVALPEALDFATAASLGCRFVTSFRAVVDQGKASAGQWVAVHGCGGVGLSAIMIANAVGANVVAVDISAEKLQLARELGAVATVNATEVADVAEAVIEVTRGGAHVSLDALGHPATCFNSISNLRKRGKHVQVGLMLADHSTPAIPMSKVIAHELEILGSHGMQAHRYGAMLDMIQTGKLSPEKLVGQRISLERSIEALTSMDEFQGVGVTVVTEF</sequence>
<keyword evidence="1 4" id="KW-0479">Metal-binding</keyword>
<dbReference type="Pfam" id="PF00107">
    <property type="entry name" value="ADH_zinc_N"/>
    <property type="match status" value="1"/>
</dbReference>
<evidence type="ECO:0000256" key="4">
    <source>
        <dbReference type="RuleBase" id="RU361277"/>
    </source>
</evidence>
<dbReference type="InterPro" id="IPR020843">
    <property type="entry name" value="ER"/>
</dbReference>
<dbReference type="InterPro" id="IPR036291">
    <property type="entry name" value="NAD(P)-bd_dom_sf"/>
</dbReference>
<evidence type="ECO:0000256" key="2">
    <source>
        <dbReference type="ARBA" id="ARBA00022833"/>
    </source>
</evidence>
<name>A0AAW4YQY1_9GAMM</name>
<evidence type="ECO:0000313" key="7">
    <source>
        <dbReference type="Proteomes" id="UP001320178"/>
    </source>
</evidence>
<evidence type="ECO:0000256" key="3">
    <source>
        <dbReference type="ARBA" id="ARBA00023002"/>
    </source>
</evidence>
<dbReference type="SUPFAM" id="SSF51735">
    <property type="entry name" value="NAD(P)-binding Rossmann-fold domains"/>
    <property type="match status" value="1"/>
</dbReference>
<dbReference type="PROSITE" id="PS00059">
    <property type="entry name" value="ADH_ZINC"/>
    <property type="match status" value="1"/>
</dbReference>